<dbReference type="AlphaFoldDB" id="A0A1M5YER0"/>
<evidence type="ECO:0000313" key="3">
    <source>
        <dbReference type="Proteomes" id="UP000184526"/>
    </source>
</evidence>
<evidence type="ECO:0000313" key="2">
    <source>
        <dbReference type="EMBL" id="SHI10013.1"/>
    </source>
</evidence>
<dbReference type="InterPro" id="IPR036710">
    <property type="entry name" value="RNA_pol_Rpb5_N_sf"/>
</dbReference>
<evidence type="ECO:0000256" key="1">
    <source>
        <dbReference type="SAM" id="Phobius"/>
    </source>
</evidence>
<reference evidence="2 3" key="1">
    <citation type="submission" date="2016-11" db="EMBL/GenBank/DDBJ databases">
        <authorList>
            <person name="Jaros S."/>
            <person name="Januszkiewicz K."/>
            <person name="Wedrychowicz H."/>
        </authorList>
    </citation>
    <scope>NUCLEOTIDE SEQUENCE [LARGE SCALE GENOMIC DNA]</scope>
    <source>
        <strain evidence="2 3">DSM 3089</strain>
    </source>
</reference>
<organism evidence="2 3">
    <name type="scientific">Clostridium collagenovorans DSM 3089</name>
    <dbReference type="NCBI Taxonomy" id="1121306"/>
    <lineage>
        <taxon>Bacteria</taxon>
        <taxon>Bacillati</taxon>
        <taxon>Bacillota</taxon>
        <taxon>Clostridia</taxon>
        <taxon>Eubacteriales</taxon>
        <taxon>Clostridiaceae</taxon>
        <taxon>Clostridium</taxon>
    </lineage>
</organism>
<keyword evidence="3" id="KW-1185">Reference proteome</keyword>
<keyword evidence="1" id="KW-0812">Transmembrane</keyword>
<dbReference type="SUPFAM" id="SSF53036">
    <property type="entry name" value="Eukaryotic RPB5 N-terminal domain"/>
    <property type="match status" value="1"/>
</dbReference>
<dbReference type="GO" id="GO:0006351">
    <property type="term" value="P:DNA-templated transcription"/>
    <property type="evidence" value="ECO:0007669"/>
    <property type="project" value="InterPro"/>
</dbReference>
<name>A0A1M5YER0_9CLOT</name>
<gene>
    <name evidence="2" type="ORF">SAMN02745196_02847</name>
</gene>
<dbReference type="GO" id="GO:0003899">
    <property type="term" value="F:DNA-directed RNA polymerase activity"/>
    <property type="evidence" value="ECO:0007669"/>
    <property type="project" value="InterPro"/>
</dbReference>
<feature type="transmembrane region" description="Helical" evidence="1">
    <location>
        <begin position="6"/>
        <end position="29"/>
    </location>
</feature>
<keyword evidence="1" id="KW-1133">Transmembrane helix</keyword>
<dbReference type="Proteomes" id="UP000184526">
    <property type="component" value="Unassembled WGS sequence"/>
</dbReference>
<keyword evidence="1" id="KW-0472">Membrane</keyword>
<proteinExistence type="predicted"/>
<dbReference type="EMBL" id="FQXP01000013">
    <property type="protein sequence ID" value="SHI10013.1"/>
    <property type="molecule type" value="Genomic_DNA"/>
</dbReference>
<evidence type="ECO:0008006" key="4">
    <source>
        <dbReference type="Google" id="ProtNLM"/>
    </source>
</evidence>
<sequence>MSKVIIFLYYYGYKILGVAFIMFIAYTWIRFITGADKVHYNPRQNRVNNDLHNLCEEKFLEFCKSYMCLRQNNAKVEEEFEEENAFIIKDDRDRETYIYCEKDESIEVDYDICKGILRRMIALDMQRAVIICNGNIEESVLEYISRLNRNSYMKIEIVLLDDIIYDLDHEDDEIIFSAFPI</sequence>
<dbReference type="RefSeq" id="WP_072832665.1">
    <property type="nucleotide sequence ID" value="NZ_FQXP01000013.1"/>
</dbReference>
<accession>A0A1M5YER0</accession>
<dbReference type="GO" id="GO:0003677">
    <property type="term" value="F:DNA binding"/>
    <property type="evidence" value="ECO:0007669"/>
    <property type="project" value="InterPro"/>
</dbReference>
<protein>
    <recommendedName>
        <fullName evidence="4">Restriction endonuclease</fullName>
    </recommendedName>
</protein>